<sequence>MGCREAERAAPERDGAAAQLGILGQRLSTDLGAYLSQVTSAISDLLKTRADLQAQLAQTQHELAQKTQELTQTKTELTHTQAAFDQGGDDPEGR</sequence>
<feature type="coiled-coil region" evidence="1">
    <location>
        <begin position="42"/>
        <end position="76"/>
    </location>
</feature>
<dbReference type="EMBL" id="JAPMOS010000068">
    <property type="protein sequence ID" value="KAJ4456522.1"/>
    <property type="molecule type" value="Genomic_DNA"/>
</dbReference>
<keyword evidence="1" id="KW-0175">Coiled coil</keyword>
<organism evidence="2 3">
    <name type="scientific">Paratrimastix pyriformis</name>
    <dbReference type="NCBI Taxonomy" id="342808"/>
    <lineage>
        <taxon>Eukaryota</taxon>
        <taxon>Metamonada</taxon>
        <taxon>Preaxostyla</taxon>
        <taxon>Paratrimastigidae</taxon>
        <taxon>Paratrimastix</taxon>
    </lineage>
</organism>
<evidence type="ECO:0000313" key="3">
    <source>
        <dbReference type="Proteomes" id="UP001141327"/>
    </source>
</evidence>
<accession>A0ABQ8UB40</accession>
<evidence type="ECO:0000313" key="2">
    <source>
        <dbReference type="EMBL" id="KAJ4456522.1"/>
    </source>
</evidence>
<comment type="caution">
    <text evidence="2">The sequence shown here is derived from an EMBL/GenBank/DDBJ whole genome shotgun (WGS) entry which is preliminary data.</text>
</comment>
<protein>
    <submittedName>
        <fullName evidence="2">Uncharacterized protein</fullName>
    </submittedName>
</protein>
<proteinExistence type="predicted"/>
<gene>
    <name evidence="2" type="ORF">PAPYR_8261</name>
</gene>
<dbReference type="Proteomes" id="UP001141327">
    <property type="component" value="Unassembled WGS sequence"/>
</dbReference>
<evidence type="ECO:0000256" key="1">
    <source>
        <dbReference type="SAM" id="Coils"/>
    </source>
</evidence>
<name>A0ABQ8UB40_9EUKA</name>
<keyword evidence="3" id="KW-1185">Reference proteome</keyword>
<reference evidence="2" key="1">
    <citation type="journal article" date="2022" name="bioRxiv">
        <title>Genomics of Preaxostyla Flagellates Illuminates Evolutionary Transitions and the Path Towards Mitochondrial Loss.</title>
        <authorList>
            <person name="Novak L.V.F."/>
            <person name="Treitli S.C."/>
            <person name="Pyrih J."/>
            <person name="Halakuc P."/>
            <person name="Pipaliya S.V."/>
            <person name="Vacek V."/>
            <person name="Brzon O."/>
            <person name="Soukal P."/>
            <person name="Eme L."/>
            <person name="Dacks J.B."/>
            <person name="Karnkowska A."/>
            <person name="Elias M."/>
            <person name="Hampl V."/>
        </authorList>
    </citation>
    <scope>NUCLEOTIDE SEQUENCE</scope>
    <source>
        <strain evidence="2">RCP-MX</strain>
    </source>
</reference>